<sequence length="195" mass="21883">MDSLKLAVAEVGLKRIYVEVLPDDELFVVCECRRRRLTKPVRYALGQLLQRLHYMKPRVKLVMGARIVEIKPYVHAKRGKYIDAASSLGRLSCDFHGVLAVVDANAIYIGKLLREAERIGAIKGMDIMIISDPRPDSDIAAMAINMAKKYGRVILITHDKWFAQLRGIDVIILNNKGLNSATIAELIDKLEMALV</sequence>
<name>A0A830GUI4_9CREN</name>
<evidence type="ECO:0000313" key="2">
    <source>
        <dbReference type="Proteomes" id="UP000610960"/>
    </source>
</evidence>
<reference evidence="1" key="2">
    <citation type="submission" date="2020-09" db="EMBL/GenBank/DDBJ databases">
        <authorList>
            <person name="Sun Q."/>
            <person name="Ohkuma M."/>
        </authorList>
    </citation>
    <scope>NUCLEOTIDE SEQUENCE</scope>
    <source>
        <strain evidence="1">JCM 10088</strain>
    </source>
</reference>
<comment type="caution">
    <text evidence="1">The sequence shown here is derived from an EMBL/GenBank/DDBJ whole genome shotgun (WGS) entry which is preliminary data.</text>
</comment>
<organism evidence="1 2">
    <name type="scientific">Thermocladium modestius</name>
    <dbReference type="NCBI Taxonomy" id="62609"/>
    <lineage>
        <taxon>Archaea</taxon>
        <taxon>Thermoproteota</taxon>
        <taxon>Thermoprotei</taxon>
        <taxon>Thermoproteales</taxon>
        <taxon>Thermoproteaceae</taxon>
        <taxon>Thermocladium</taxon>
    </lineage>
</organism>
<gene>
    <name evidence="1" type="ORF">GCM10007981_08860</name>
</gene>
<dbReference type="Proteomes" id="UP000610960">
    <property type="component" value="Unassembled WGS sequence"/>
</dbReference>
<dbReference type="AlphaFoldDB" id="A0A830GUI4"/>
<dbReference type="EMBL" id="BMNL01000002">
    <property type="protein sequence ID" value="GGP20505.1"/>
    <property type="molecule type" value="Genomic_DNA"/>
</dbReference>
<dbReference type="RefSeq" id="WP_188596218.1">
    <property type="nucleotide sequence ID" value="NZ_BMNL01000002.1"/>
</dbReference>
<reference evidence="1" key="1">
    <citation type="journal article" date="2014" name="Int. J. Syst. Evol. Microbiol.">
        <title>Complete genome sequence of Corynebacterium casei LMG S-19264T (=DSM 44701T), isolated from a smear-ripened cheese.</title>
        <authorList>
            <consortium name="US DOE Joint Genome Institute (JGI-PGF)"/>
            <person name="Walter F."/>
            <person name="Albersmeier A."/>
            <person name="Kalinowski J."/>
            <person name="Ruckert C."/>
        </authorList>
    </citation>
    <scope>NUCLEOTIDE SEQUENCE</scope>
    <source>
        <strain evidence="1">JCM 10088</strain>
    </source>
</reference>
<keyword evidence="2" id="KW-1185">Reference proteome</keyword>
<evidence type="ECO:0000313" key="1">
    <source>
        <dbReference type="EMBL" id="GGP20505.1"/>
    </source>
</evidence>
<accession>A0A830GUI4</accession>
<proteinExistence type="predicted"/>
<protein>
    <submittedName>
        <fullName evidence="1">Uncharacterized protein</fullName>
    </submittedName>
</protein>